<reference evidence="1" key="1">
    <citation type="submission" date="2021-02" db="EMBL/GenBank/DDBJ databases">
        <authorList>
            <person name="Nowell W R."/>
        </authorList>
    </citation>
    <scope>NUCLEOTIDE SEQUENCE</scope>
</reference>
<dbReference type="EMBL" id="CAJOAY010004091">
    <property type="protein sequence ID" value="CAF4054326.1"/>
    <property type="molecule type" value="Genomic_DNA"/>
</dbReference>
<accession>A0A819RVP9</accession>
<evidence type="ECO:0000313" key="2">
    <source>
        <dbReference type="Proteomes" id="UP000663881"/>
    </source>
</evidence>
<dbReference type="AlphaFoldDB" id="A0A819RVP9"/>
<organism evidence="1 2">
    <name type="scientific">Adineta steineri</name>
    <dbReference type="NCBI Taxonomy" id="433720"/>
    <lineage>
        <taxon>Eukaryota</taxon>
        <taxon>Metazoa</taxon>
        <taxon>Spiralia</taxon>
        <taxon>Gnathifera</taxon>
        <taxon>Rotifera</taxon>
        <taxon>Eurotatoria</taxon>
        <taxon>Bdelloidea</taxon>
        <taxon>Adinetida</taxon>
        <taxon>Adinetidae</taxon>
        <taxon>Adineta</taxon>
    </lineage>
</organism>
<comment type="caution">
    <text evidence="1">The sequence shown here is derived from an EMBL/GenBank/DDBJ whole genome shotgun (WGS) entry which is preliminary data.</text>
</comment>
<evidence type="ECO:0000313" key="1">
    <source>
        <dbReference type="EMBL" id="CAF4054326.1"/>
    </source>
</evidence>
<dbReference type="Proteomes" id="UP000663881">
    <property type="component" value="Unassembled WGS sequence"/>
</dbReference>
<sequence length="62" mass="6286">NVTKSIRYWGISVGTSGIGRYRSIGIDISIDSCVGVDICSSVGIGIGISIGSIGIATSLLNL</sequence>
<proteinExistence type="predicted"/>
<gene>
    <name evidence="1" type="ORF">OKA104_LOCUS32987</name>
</gene>
<name>A0A819RVP9_9BILA</name>
<feature type="non-terminal residue" evidence="1">
    <location>
        <position position="1"/>
    </location>
</feature>
<protein>
    <submittedName>
        <fullName evidence="1">Uncharacterized protein</fullName>
    </submittedName>
</protein>